<keyword evidence="5" id="KW-1185">Reference proteome</keyword>
<feature type="region of interest" description="Disordered" evidence="1">
    <location>
        <begin position="622"/>
        <end position="668"/>
    </location>
</feature>
<feature type="compositionally biased region" description="Low complexity" evidence="1">
    <location>
        <begin position="42"/>
        <end position="62"/>
    </location>
</feature>
<accession>A0A8T8T1D1</accession>
<sequence>MQPPTEFPHLDRLGGLGHPSTMSASQYNSLFADPDFRQAFRAFQQANASSTAPAPNPTAATSKRNVARSVVEMDLDATEDDGDEDDAGDEDMSDNEGRKGDDDGRKDDEDEDDDTDSNVSTHGKASNVDNFDFRKEGVGLDRKATSLSKQEQRRVLWTDDDVRMKVGRAKLGRRPGPKDKIHWYAADFLVDINGTTVPAELITQVQRCAQQAVNATLTPEAAGPVKKDQKLNFSFWRGNYMRFIRTVYSEIEAAYPFVGWAEGHYKSLKLIEFALKNRNQQVSKAEKMAKPTTSTAGSSSGSTSPSKPNSKLKTKTSPFKAQKSSPAKSPAAVLTSGKRGAAEALLDSNQAKRSKKSTKEAETMHEAPIELKTMRMTKTKSRLLVPASRHAAPRMRGLSAAPTSTAHLLLPRRAEGANPAKKASDTNKETNPSGTPPPTSGPLVTLPHSPQTHRQKATTSSMRVQSLSQLASATMAGLFSALRIRYSWIDKAEQDQIKAAIMHVQDSGVDAMTIDTSMDPGFDSWLTMMESIKILEQGGEENEGAARATEMMESWSYADFLPLRPTYGDKQTAFRLIAALLRLWCLSRDASDWYLYYANFERQAKEIFALIVAAFAPPRRSAKANSSREANTTAAADAEKNDVPSSSTAPASAPTESTDRGAQEPNTDKAFIKGGQKEAMLLLKQGMVNEIVLSSLIKEPVEALCKKGDLKVLKVMKVQQAINKETILGSIKAATHGKAKA</sequence>
<feature type="compositionally biased region" description="Basic and acidic residues" evidence="1">
    <location>
        <begin position="657"/>
        <end position="668"/>
    </location>
</feature>
<reference evidence="3" key="1">
    <citation type="submission" date="2016-04" db="EMBL/GenBank/DDBJ databases">
        <authorList>
            <person name="Nguyen H.D."/>
            <person name="Kesanakurti P."/>
            <person name="Cullis J."/>
            <person name="Levesque C.A."/>
            <person name="Hambleton S."/>
        </authorList>
    </citation>
    <scope>NUCLEOTIDE SEQUENCE</scope>
    <source>
        <strain evidence="3">DAOMC 238032</strain>
    </source>
</reference>
<reference evidence="2" key="3">
    <citation type="submission" date="2020-10" db="EMBL/GenBank/DDBJ databases">
        <authorList>
            <person name="Sedaghatjoo S."/>
        </authorList>
    </citation>
    <scope>NUCLEOTIDE SEQUENCE</scope>
    <source>
        <strain evidence="2">AZH3</strain>
    </source>
</reference>
<evidence type="ECO:0000313" key="5">
    <source>
        <dbReference type="Proteomes" id="UP000836402"/>
    </source>
</evidence>
<reference evidence="3" key="2">
    <citation type="journal article" date="2019" name="IMA Fungus">
        <title>Genome sequencing and comparison of five Tilletia species to identify candidate genes for the detection of regulated species infecting wheat.</title>
        <authorList>
            <person name="Nguyen H.D.T."/>
            <person name="Sultana T."/>
            <person name="Kesanakurti P."/>
            <person name="Hambleton S."/>
        </authorList>
    </citation>
    <scope>NUCLEOTIDE SEQUENCE</scope>
    <source>
        <strain evidence="3">DAOMC 238032</strain>
    </source>
</reference>
<comment type="caution">
    <text evidence="3">The sequence shown here is derived from an EMBL/GenBank/DDBJ whole genome shotgun (WGS) entry which is preliminary data.</text>
</comment>
<evidence type="ECO:0000256" key="1">
    <source>
        <dbReference type="SAM" id="MobiDB-lite"/>
    </source>
</evidence>
<protein>
    <submittedName>
        <fullName evidence="3">Uncharacterized protein</fullName>
    </submittedName>
</protein>
<evidence type="ECO:0000313" key="3">
    <source>
        <dbReference type="EMBL" id="KAE8252742.1"/>
    </source>
</evidence>
<feature type="compositionally biased region" description="Low complexity" evidence="1">
    <location>
        <begin position="317"/>
        <end position="332"/>
    </location>
</feature>
<evidence type="ECO:0000313" key="4">
    <source>
        <dbReference type="Proteomes" id="UP000077671"/>
    </source>
</evidence>
<feature type="compositionally biased region" description="Polar residues" evidence="1">
    <location>
        <begin position="623"/>
        <end position="634"/>
    </location>
</feature>
<proteinExistence type="predicted"/>
<dbReference type="Proteomes" id="UP000077671">
    <property type="component" value="Unassembled WGS sequence"/>
</dbReference>
<dbReference type="AlphaFoldDB" id="A0A8T8T1D1"/>
<evidence type="ECO:0000313" key="2">
    <source>
        <dbReference type="EMBL" id="CAD6954929.1"/>
    </source>
</evidence>
<feature type="compositionally biased region" description="Basic and acidic residues" evidence="1">
    <location>
        <begin position="95"/>
        <end position="107"/>
    </location>
</feature>
<feature type="region of interest" description="Disordered" evidence="1">
    <location>
        <begin position="42"/>
        <end position="130"/>
    </location>
</feature>
<gene>
    <name evidence="3" type="ORF">A4X03_0g6085</name>
    <name evidence="2" type="ORF">JKIAZH3_G808</name>
</gene>
<feature type="compositionally biased region" description="Polar residues" evidence="1">
    <location>
        <begin position="117"/>
        <end position="129"/>
    </location>
</feature>
<feature type="region of interest" description="Disordered" evidence="1">
    <location>
        <begin position="1"/>
        <end position="26"/>
    </location>
</feature>
<dbReference type="EMBL" id="LWDD02001088">
    <property type="protein sequence ID" value="KAE8252742.1"/>
    <property type="molecule type" value="Genomic_DNA"/>
</dbReference>
<dbReference type="EMBL" id="CAJHJG010006120">
    <property type="protein sequence ID" value="CAD6954929.1"/>
    <property type="molecule type" value="Genomic_DNA"/>
</dbReference>
<feature type="compositionally biased region" description="Low complexity" evidence="1">
    <location>
        <begin position="290"/>
        <end position="307"/>
    </location>
</feature>
<dbReference type="Proteomes" id="UP000836402">
    <property type="component" value="Unassembled WGS sequence"/>
</dbReference>
<feature type="compositionally biased region" description="Acidic residues" evidence="1">
    <location>
        <begin position="73"/>
        <end position="94"/>
    </location>
</feature>
<feature type="region of interest" description="Disordered" evidence="1">
    <location>
        <begin position="282"/>
        <end position="366"/>
    </location>
</feature>
<name>A0A8T8T1D1_9BASI</name>
<feature type="region of interest" description="Disordered" evidence="1">
    <location>
        <begin position="410"/>
        <end position="461"/>
    </location>
</feature>
<feature type="compositionally biased region" description="Basic and acidic residues" evidence="1">
    <location>
        <begin position="357"/>
        <end position="366"/>
    </location>
</feature>
<feature type="compositionally biased region" description="Low complexity" evidence="1">
    <location>
        <begin position="644"/>
        <end position="656"/>
    </location>
</feature>
<organism evidence="3 4">
    <name type="scientific">Tilletia caries</name>
    <name type="common">wheat bunt fungus</name>
    <dbReference type="NCBI Taxonomy" id="13290"/>
    <lineage>
        <taxon>Eukaryota</taxon>
        <taxon>Fungi</taxon>
        <taxon>Dikarya</taxon>
        <taxon>Basidiomycota</taxon>
        <taxon>Ustilaginomycotina</taxon>
        <taxon>Exobasidiomycetes</taxon>
        <taxon>Tilletiales</taxon>
        <taxon>Tilletiaceae</taxon>
        <taxon>Tilletia</taxon>
    </lineage>
</organism>